<dbReference type="RefSeq" id="XP_045287608.1">
    <property type="nucleotide sequence ID" value="XM_045431055.1"/>
</dbReference>
<keyword evidence="2" id="KW-0472">Membrane</keyword>
<dbReference type="EMBL" id="GG663367">
    <property type="protein sequence ID" value="EEH07127.1"/>
    <property type="molecule type" value="Genomic_DNA"/>
</dbReference>
<evidence type="ECO:0000313" key="4">
    <source>
        <dbReference type="Proteomes" id="UP000001631"/>
    </source>
</evidence>
<dbReference type="GeneID" id="69037022"/>
<keyword evidence="2" id="KW-1133">Transmembrane helix</keyword>
<dbReference type="STRING" id="447093.C0NMM9"/>
<protein>
    <submittedName>
        <fullName evidence="3">Uncharacterized protein</fullName>
    </submittedName>
</protein>
<evidence type="ECO:0000256" key="1">
    <source>
        <dbReference type="SAM" id="MobiDB-lite"/>
    </source>
</evidence>
<proteinExistence type="predicted"/>
<accession>C0NMM9</accession>
<keyword evidence="2" id="KW-0812">Transmembrane</keyword>
<name>C0NMM9_AJECG</name>
<reference evidence="3" key="1">
    <citation type="submission" date="2009-02" db="EMBL/GenBank/DDBJ databases">
        <title>The Genome Sequence of Ajellomyces capsulatus strain G186AR.</title>
        <authorList>
            <consortium name="The Broad Institute Genome Sequencing Platform"/>
            <person name="Champion M."/>
            <person name="Cuomo C."/>
            <person name="Ma L.-J."/>
            <person name="Henn M.R."/>
            <person name="Sil A."/>
            <person name="Goldman B."/>
            <person name="Young S.K."/>
            <person name="Kodira C.D."/>
            <person name="Zeng Q."/>
            <person name="Koehrsen M."/>
            <person name="Alvarado L."/>
            <person name="Berlin A."/>
            <person name="Borenstein D."/>
            <person name="Chen Z."/>
            <person name="Engels R."/>
            <person name="Freedman E."/>
            <person name="Gellesch M."/>
            <person name="Goldberg J."/>
            <person name="Griggs A."/>
            <person name="Gujja S."/>
            <person name="Heiman D."/>
            <person name="Hepburn T."/>
            <person name="Howarth C."/>
            <person name="Jen D."/>
            <person name="Larson L."/>
            <person name="Lewis B."/>
            <person name="Mehta T."/>
            <person name="Park D."/>
            <person name="Pearson M."/>
            <person name="Roberts A."/>
            <person name="Saif S."/>
            <person name="Shea T."/>
            <person name="Shenoy N."/>
            <person name="Sisk P."/>
            <person name="Stolte C."/>
            <person name="Sykes S."/>
            <person name="Walk T."/>
            <person name="White J."/>
            <person name="Yandava C."/>
            <person name="Klein B."/>
            <person name="McEwen J.G."/>
            <person name="Puccia R."/>
            <person name="Goldman G.H."/>
            <person name="Felipe M.S."/>
            <person name="Nino-Vega G."/>
            <person name="San-Blas G."/>
            <person name="Taylor J."/>
            <person name="Mendoza L."/>
            <person name="Galagan J."/>
            <person name="Nusbaum C."/>
            <person name="Birren B."/>
        </authorList>
    </citation>
    <scope>NUCLEOTIDE SEQUENCE</scope>
    <source>
        <strain evidence="3">G186AR</strain>
    </source>
</reference>
<dbReference type="AlphaFoldDB" id="C0NMM9"/>
<dbReference type="Gene3D" id="1.20.1720.10">
    <property type="entry name" value="Multidrug resistance protein D"/>
    <property type="match status" value="1"/>
</dbReference>
<dbReference type="HOGENOM" id="CLU_1874855_0_0_1"/>
<keyword evidence="4" id="KW-1185">Reference proteome</keyword>
<feature type="transmembrane region" description="Helical" evidence="2">
    <location>
        <begin position="116"/>
        <end position="134"/>
    </location>
</feature>
<evidence type="ECO:0000256" key="2">
    <source>
        <dbReference type="SAM" id="Phobius"/>
    </source>
</evidence>
<dbReference type="Proteomes" id="UP000001631">
    <property type="component" value="Unassembled WGS sequence"/>
</dbReference>
<organism evidence="3 4">
    <name type="scientific">Ajellomyces capsulatus (strain G186AR / H82 / ATCC MYA-2454 / RMSCC 2432)</name>
    <name type="common">Darling's disease fungus</name>
    <name type="synonym">Histoplasma capsulatum</name>
    <dbReference type="NCBI Taxonomy" id="447093"/>
    <lineage>
        <taxon>Eukaryota</taxon>
        <taxon>Fungi</taxon>
        <taxon>Dikarya</taxon>
        <taxon>Ascomycota</taxon>
        <taxon>Pezizomycotina</taxon>
        <taxon>Eurotiomycetes</taxon>
        <taxon>Eurotiomycetidae</taxon>
        <taxon>Onygenales</taxon>
        <taxon>Ajellomycetaceae</taxon>
        <taxon>Histoplasma</taxon>
    </lineage>
</organism>
<gene>
    <name evidence="3" type="ORF">HCBG_04006</name>
</gene>
<feature type="region of interest" description="Disordered" evidence="1">
    <location>
        <begin position="1"/>
        <end position="41"/>
    </location>
</feature>
<sequence length="136" mass="14685">MALIEKKNQKPLSAPPAPSIRNCPSNYWSQQGPHNGPRKSVPIALPLSHGSQMSAIVPAPITWTEAAAPPLSSRNTISISIEDPTQVLSVALYMSSMGAFPLGWSALSETFCRRSIYLISFTLFNVFNILSAIATD</sequence>
<dbReference type="InParanoid" id="C0NMM9"/>
<feature type="compositionally biased region" description="Polar residues" evidence="1">
    <location>
        <begin position="22"/>
        <end position="33"/>
    </location>
</feature>
<evidence type="ECO:0000313" key="3">
    <source>
        <dbReference type="EMBL" id="EEH07127.1"/>
    </source>
</evidence>